<dbReference type="PANTHER" id="PTHR11319">
    <property type="entry name" value="G PROTEIN-COUPLED RECEPTOR-RELATED"/>
    <property type="match status" value="1"/>
</dbReference>
<dbReference type="InterPro" id="IPR012334">
    <property type="entry name" value="Pectin_lyas_fold"/>
</dbReference>
<dbReference type="InterPro" id="IPR018247">
    <property type="entry name" value="EF_Hand_1_Ca_BS"/>
</dbReference>
<comment type="caution">
    <text evidence="2">The sequence shown here is derived from an EMBL/GenBank/DDBJ whole genome shotgun (WGS) entry which is preliminary data.</text>
</comment>
<reference evidence="2 3" key="1">
    <citation type="submission" date="2019-02" db="EMBL/GenBank/DDBJ databases">
        <title>Deep-cultivation of Planctomycetes and their phenomic and genomic characterization uncovers novel biology.</title>
        <authorList>
            <person name="Wiegand S."/>
            <person name="Jogler M."/>
            <person name="Boedeker C."/>
            <person name="Pinto D."/>
            <person name="Vollmers J."/>
            <person name="Rivas-Marin E."/>
            <person name="Kohn T."/>
            <person name="Peeters S.H."/>
            <person name="Heuer A."/>
            <person name="Rast P."/>
            <person name="Oberbeckmann S."/>
            <person name="Bunk B."/>
            <person name="Jeske O."/>
            <person name="Meyerdierks A."/>
            <person name="Storesund J.E."/>
            <person name="Kallscheuer N."/>
            <person name="Luecker S."/>
            <person name="Lage O.M."/>
            <person name="Pohl T."/>
            <person name="Merkel B.J."/>
            <person name="Hornburger P."/>
            <person name="Mueller R.-W."/>
            <person name="Bruemmer F."/>
            <person name="Labrenz M."/>
            <person name="Spormann A.M."/>
            <person name="Op Den Camp H."/>
            <person name="Overmann J."/>
            <person name="Amann R."/>
            <person name="Jetten M.S.M."/>
            <person name="Mascher T."/>
            <person name="Medema M.H."/>
            <person name="Devos D.P."/>
            <person name="Kaster A.-K."/>
            <person name="Ovreas L."/>
            <person name="Rohde M."/>
            <person name="Galperin M.Y."/>
            <person name="Jogler C."/>
        </authorList>
    </citation>
    <scope>NUCLEOTIDE SEQUENCE [LARGE SCALE GENOMIC DNA]</scope>
    <source>
        <strain evidence="2 3">Pla144</strain>
    </source>
</reference>
<dbReference type="Gene3D" id="2.160.20.10">
    <property type="entry name" value="Single-stranded right-handed beta-helix, Pectin lyase-like"/>
    <property type="match status" value="3"/>
</dbReference>
<dbReference type="NCBIfam" id="NF041518">
    <property type="entry name" value="choice_anch_Q"/>
    <property type="match status" value="3"/>
</dbReference>
<dbReference type="Proteomes" id="UP000318437">
    <property type="component" value="Unassembled WGS sequence"/>
</dbReference>
<evidence type="ECO:0000313" key="2">
    <source>
        <dbReference type="EMBL" id="TWU25481.1"/>
    </source>
</evidence>
<proteinExistence type="predicted"/>
<dbReference type="InterPro" id="IPR059226">
    <property type="entry name" value="Choice_anch_Q_dom"/>
</dbReference>
<dbReference type="InterPro" id="IPR006626">
    <property type="entry name" value="PbH1"/>
</dbReference>
<organism evidence="2 3">
    <name type="scientific">Bythopirellula polymerisocia</name>
    <dbReference type="NCBI Taxonomy" id="2528003"/>
    <lineage>
        <taxon>Bacteria</taxon>
        <taxon>Pseudomonadati</taxon>
        <taxon>Planctomycetota</taxon>
        <taxon>Planctomycetia</taxon>
        <taxon>Pirellulales</taxon>
        <taxon>Lacipirellulaceae</taxon>
        <taxon>Bythopirellula</taxon>
    </lineage>
</organism>
<protein>
    <recommendedName>
        <fullName evidence="1">Probable pectate lyase C</fullName>
    </recommendedName>
</protein>
<accession>A0A5C6CPZ1</accession>
<dbReference type="OrthoDB" id="292920at2"/>
<evidence type="ECO:0000313" key="3">
    <source>
        <dbReference type="Proteomes" id="UP000318437"/>
    </source>
</evidence>
<evidence type="ECO:0000256" key="1">
    <source>
        <dbReference type="ARBA" id="ARBA00016512"/>
    </source>
</evidence>
<dbReference type="InterPro" id="IPR011050">
    <property type="entry name" value="Pectin_lyase_fold/virulence"/>
</dbReference>
<dbReference type="PROSITE" id="PS00018">
    <property type="entry name" value="EF_HAND_1"/>
    <property type="match status" value="1"/>
</dbReference>
<keyword evidence="3" id="KW-1185">Reference proteome</keyword>
<gene>
    <name evidence="2" type="ORF">Pla144_26860</name>
</gene>
<sequence>MSRSSRLFSRSRQATSWITSPYARRLRVEALEDRRLLSITVNTLMDEADGSIVDGDISLRDAIALAPAGETIDFSVTGTINLTLGQLTIGQNLTVTGPGANNLTINAGGSSRVMRVTGTTTNISGLTLTGGQADQGGGLRNYSPASTTLTHVVVTGNTATTNGTNAGGGIWSNGNLTLADSTVSNNMAPNGTSSGGGIWNSNILTITNSTLSGNSANSGGGGIFNSVLGTVTITNSTLSGNSAGSNGGGIWNNGGTTTITSSTISRNSANSWGAGIYHSFGTTTLSHTIVSGNSSATLGNEIRLQGGTVNLNNFNLIGDSSQTTAQALFGVGAGATDILATSNGTNPTALGSILDTMLANNGGQTLTHALVPASPAINAGNPAIASPPANDQRGSGFPRIMFDRVDIGAYEFNDVTIPGGGLVVSTLDDSFDGIYATNNLSLREATLLANANPGADNITFDASLSGGTINLALGMLTLSDDVTLTGLGATKLSIDAGGSSRVILVAGTTTANISGLTLTGGLTDRGGGLRNTASATTTLSDMVITGNTATAAAVDAGGGIWNTGDLTITGSTISGNTASAALGDGGGIFTGNPNSNLIITNTTISGNLAGDDGGGLRAWNNPVVTISHSTITGNTVNGNGGGIYLSNNAVTTVGHSIISGNSAGGSGNEIDLQDGTLNLNNYNLIGDSNQTTAQALDGATAGATDILANSDGTTPTVLGSILNTTLTDNGGATPTHALVPGSPALDAGNPSIASSPANDQRGAPFVRQNGTIDIGAYEVQSLNLVVDTLSDESDGDYSANDLSLREALELTNANPGADTITFDASLSGGTINLALGMLTLSDDGTLTGLGADQLTINAGGSSRVMMVAGTTTANISGLTLTGGLTDRGGGLRNFGTTTLTGVVVTGNMATTSNSDAGGGIWSNANLTLVDSTLSNNKAPNGISTGGGIWNSNQLTITNSTLSGNSANSTGGGILNGGTMTITNSTLSGNSAIFLGGGIFNTGSVTITNSTLSGNSTKSKGGGIWSGNQLTLTNSTLSGNSTSNLGGGIYSTGGTTTVTNSTLSGNSAARGGGIYSYGANLDTLTVTNSTLSGNSASFQGGGILTYGMETTLNNTIVANSTSGGDLAALSGGTFSGTDNLIEDGSGGAVATVTGDPMLGPLADNGGPTLTLALLPGSPALDAGNLGIVFDANAFDQRGMPFAREAQGVLTGSPPPLRIDIGAYEAQIPASADFDSDGDVDGRDFLSWQRGFGKANAVRADGNSDDDTDVDVSDLAAWQVSFGATGLLPPPVAILTVGEPVESVSLRVSTTEDPLTKYRDAIDSALTMHQFEKSSEAESVPFTETLGEQEISYETMLAIDTVLLQVESTDHLDFRFLDSNDTEEFPEAWLSEELLEQVFG</sequence>
<dbReference type="RefSeq" id="WP_146451091.1">
    <property type="nucleotide sequence ID" value="NZ_SJPS01000004.1"/>
</dbReference>
<dbReference type="PANTHER" id="PTHR11319:SF35">
    <property type="entry name" value="OUTER MEMBRANE PROTEIN PMPC-RELATED"/>
    <property type="match status" value="1"/>
</dbReference>
<dbReference type="SMART" id="SM00710">
    <property type="entry name" value="PbH1"/>
    <property type="match status" value="15"/>
</dbReference>
<name>A0A5C6CPZ1_9BACT</name>
<dbReference type="SUPFAM" id="SSF51126">
    <property type="entry name" value="Pectin lyase-like"/>
    <property type="match status" value="3"/>
</dbReference>
<dbReference type="EMBL" id="SJPS01000004">
    <property type="protein sequence ID" value="TWU25481.1"/>
    <property type="molecule type" value="Genomic_DNA"/>
</dbReference>